<feature type="compositionally biased region" description="Basic and acidic residues" evidence="1">
    <location>
        <begin position="98"/>
        <end position="107"/>
    </location>
</feature>
<dbReference type="EMBL" id="JBEHCU010006567">
    <property type="protein sequence ID" value="KAL1396807.1"/>
    <property type="molecule type" value="Genomic_DNA"/>
</dbReference>
<comment type="caution">
    <text evidence="2">The sequence shown here is derived from an EMBL/GenBank/DDBJ whole genome shotgun (WGS) entry which is preliminary data.</text>
</comment>
<proteinExistence type="predicted"/>
<reference evidence="2 3" key="1">
    <citation type="submission" date="2024-05" db="EMBL/GenBank/DDBJ databases">
        <title>Culex pipiens pipiens assembly and annotation.</title>
        <authorList>
            <person name="Alout H."/>
            <person name="Durand T."/>
        </authorList>
    </citation>
    <scope>NUCLEOTIDE SEQUENCE [LARGE SCALE GENOMIC DNA]</scope>
    <source>
        <strain evidence="2">HA-2024</strain>
        <tissue evidence="2">Whole body</tissue>
    </source>
</reference>
<feature type="region of interest" description="Disordered" evidence="1">
    <location>
        <begin position="80"/>
        <end position="107"/>
    </location>
</feature>
<dbReference type="Proteomes" id="UP001562425">
    <property type="component" value="Unassembled WGS sequence"/>
</dbReference>
<protein>
    <submittedName>
        <fullName evidence="2">Uncharacterized protein</fullName>
    </submittedName>
</protein>
<evidence type="ECO:0000313" key="2">
    <source>
        <dbReference type="EMBL" id="KAL1396807.1"/>
    </source>
</evidence>
<sequence length="107" mass="13201">MIRQRVWVYPVYQIQVTTWGWNTQQAGPRISVKKVKIRKWPFQQKCDTQRRKREFLRVVWSGGGDLKKQHRKKETVKFTIRKTWGERTNERKRRKTHRSPDDHLEKE</sequence>
<dbReference type="AlphaFoldDB" id="A0ABD1DAW2"/>
<keyword evidence="3" id="KW-1185">Reference proteome</keyword>
<gene>
    <name evidence="2" type="ORF">pipiens_010249</name>
</gene>
<evidence type="ECO:0000313" key="3">
    <source>
        <dbReference type="Proteomes" id="UP001562425"/>
    </source>
</evidence>
<evidence type="ECO:0000256" key="1">
    <source>
        <dbReference type="SAM" id="MobiDB-lite"/>
    </source>
</evidence>
<name>A0ABD1DAW2_CULPP</name>
<organism evidence="2 3">
    <name type="scientific">Culex pipiens pipiens</name>
    <name type="common">Northern house mosquito</name>
    <dbReference type="NCBI Taxonomy" id="38569"/>
    <lineage>
        <taxon>Eukaryota</taxon>
        <taxon>Metazoa</taxon>
        <taxon>Ecdysozoa</taxon>
        <taxon>Arthropoda</taxon>
        <taxon>Hexapoda</taxon>
        <taxon>Insecta</taxon>
        <taxon>Pterygota</taxon>
        <taxon>Neoptera</taxon>
        <taxon>Endopterygota</taxon>
        <taxon>Diptera</taxon>
        <taxon>Nematocera</taxon>
        <taxon>Culicoidea</taxon>
        <taxon>Culicidae</taxon>
        <taxon>Culicinae</taxon>
        <taxon>Culicini</taxon>
        <taxon>Culex</taxon>
        <taxon>Culex</taxon>
    </lineage>
</organism>
<accession>A0ABD1DAW2</accession>